<evidence type="ECO:0000313" key="4">
    <source>
        <dbReference type="Proteomes" id="UP001195769"/>
    </source>
</evidence>
<dbReference type="EMBL" id="JABBWK010000149">
    <property type="protein sequence ID" value="KAG1889784.1"/>
    <property type="molecule type" value="Genomic_DNA"/>
</dbReference>
<dbReference type="AlphaFoldDB" id="A0AAD4DS11"/>
<organism evidence="3 4">
    <name type="scientific">Suillus fuscotomentosus</name>
    <dbReference type="NCBI Taxonomy" id="1912939"/>
    <lineage>
        <taxon>Eukaryota</taxon>
        <taxon>Fungi</taxon>
        <taxon>Dikarya</taxon>
        <taxon>Basidiomycota</taxon>
        <taxon>Agaricomycotina</taxon>
        <taxon>Agaricomycetes</taxon>
        <taxon>Agaricomycetidae</taxon>
        <taxon>Boletales</taxon>
        <taxon>Suillineae</taxon>
        <taxon>Suillaceae</taxon>
        <taxon>Suillus</taxon>
    </lineage>
</organism>
<evidence type="ECO:0000256" key="2">
    <source>
        <dbReference type="SAM" id="MobiDB-lite"/>
    </source>
</evidence>
<dbReference type="Proteomes" id="UP001195769">
    <property type="component" value="Unassembled WGS sequence"/>
</dbReference>
<proteinExistence type="predicted"/>
<keyword evidence="4" id="KW-1185">Reference proteome</keyword>
<dbReference type="RefSeq" id="XP_041217645.1">
    <property type="nucleotide sequence ID" value="XM_041368623.1"/>
</dbReference>
<name>A0AAD4DS11_9AGAM</name>
<keyword evidence="1" id="KW-0175">Coiled coil</keyword>
<gene>
    <name evidence="3" type="ORF">F5891DRAFT_1198372</name>
</gene>
<reference evidence="3" key="1">
    <citation type="journal article" date="2020" name="New Phytol.">
        <title>Comparative genomics reveals dynamic genome evolution in host specialist ectomycorrhizal fungi.</title>
        <authorList>
            <person name="Lofgren L.A."/>
            <person name="Nguyen N.H."/>
            <person name="Vilgalys R."/>
            <person name="Ruytinx J."/>
            <person name="Liao H.L."/>
            <person name="Branco S."/>
            <person name="Kuo A."/>
            <person name="LaButti K."/>
            <person name="Lipzen A."/>
            <person name="Andreopoulos W."/>
            <person name="Pangilinan J."/>
            <person name="Riley R."/>
            <person name="Hundley H."/>
            <person name="Na H."/>
            <person name="Barry K."/>
            <person name="Grigoriev I.V."/>
            <person name="Stajich J.E."/>
            <person name="Kennedy P.G."/>
        </authorList>
    </citation>
    <scope>NUCLEOTIDE SEQUENCE</scope>
    <source>
        <strain evidence="3">FC203</strain>
    </source>
</reference>
<feature type="coiled-coil region" evidence="1">
    <location>
        <begin position="77"/>
        <end position="104"/>
    </location>
</feature>
<dbReference type="GeneID" id="64662921"/>
<sequence>MYGKAGIGPQTSDSPSRKRVRQCIHSVTLNFQLSSACALGSSGVESSQMDTDCMQFHQNIQSLHKGTQTIVEDGRSTSKLESELHQVKEQLRNAENSAVYLSDRVAMYRYRWLEEYYHAENLVRYMPPGTYVPDLPQIADGVPSPSTSFNFLKWDEADEGSEQVAREDISSEGVEKD</sequence>
<comment type="caution">
    <text evidence="3">The sequence shown here is derived from an EMBL/GenBank/DDBJ whole genome shotgun (WGS) entry which is preliminary data.</text>
</comment>
<feature type="compositionally biased region" description="Basic and acidic residues" evidence="2">
    <location>
        <begin position="164"/>
        <end position="177"/>
    </location>
</feature>
<accession>A0AAD4DS11</accession>
<evidence type="ECO:0000313" key="3">
    <source>
        <dbReference type="EMBL" id="KAG1889784.1"/>
    </source>
</evidence>
<protein>
    <submittedName>
        <fullName evidence="3">Uncharacterized protein</fullName>
    </submittedName>
</protein>
<feature type="region of interest" description="Disordered" evidence="2">
    <location>
        <begin position="158"/>
        <end position="177"/>
    </location>
</feature>
<evidence type="ECO:0000256" key="1">
    <source>
        <dbReference type="SAM" id="Coils"/>
    </source>
</evidence>